<gene>
    <name evidence="2" type="ORF">ANN_27158</name>
</gene>
<protein>
    <submittedName>
        <fullName evidence="2">Uncharacterized protein</fullName>
    </submittedName>
</protein>
<proteinExistence type="predicted"/>
<evidence type="ECO:0000313" key="3">
    <source>
        <dbReference type="Proteomes" id="UP001148838"/>
    </source>
</evidence>
<accession>A0ABQ8RXB0</accession>
<feature type="compositionally biased region" description="Basic and acidic residues" evidence="1">
    <location>
        <begin position="1"/>
        <end position="34"/>
    </location>
</feature>
<name>A0ABQ8RXB0_PERAM</name>
<feature type="region of interest" description="Disordered" evidence="1">
    <location>
        <begin position="1"/>
        <end position="48"/>
    </location>
</feature>
<reference evidence="2 3" key="1">
    <citation type="journal article" date="2022" name="Allergy">
        <title>Genome assembly and annotation of Periplaneta americana reveal a comprehensive cockroach allergen profile.</title>
        <authorList>
            <person name="Wang L."/>
            <person name="Xiong Q."/>
            <person name="Saelim N."/>
            <person name="Wang L."/>
            <person name="Nong W."/>
            <person name="Wan A.T."/>
            <person name="Shi M."/>
            <person name="Liu X."/>
            <person name="Cao Q."/>
            <person name="Hui J.H.L."/>
            <person name="Sookrung N."/>
            <person name="Leung T.F."/>
            <person name="Tungtrongchitr A."/>
            <person name="Tsui S.K.W."/>
        </authorList>
    </citation>
    <scope>NUCLEOTIDE SEQUENCE [LARGE SCALE GENOMIC DNA]</scope>
    <source>
        <strain evidence="2">PWHHKU_190912</strain>
    </source>
</reference>
<keyword evidence="3" id="KW-1185">Reference proteome</keyword>
<organism evidence="2 3">
    <name type="scientific">Periplaneta americana</name>
    <name type="common">American cockroach</name>
    <name type="synonym">Blatta americana</name>
    <dbReference type="NCBI Taxonomy" id="6978"/>
    <lineage>
        <taxon>Eukaryota</taxon>
        <taxon>Metazoa</taxon>
        <taxon>Ecdysozoa</taxon>
        <taxon>Arthropoda</taxon>
        <taxon>Hexapoda</taxon>
        <taxon>Insecta</taxon>
        <taxon>Pterygota</taxon>
        <taxon>Neoptera</taxon>
        <taxon>Polyneoptera</taxon>
        <taxon>Dictyoptera</taxon>
        <taxon>Blattodea</taxon>
        <taxon>Blattoidea</taxon>
        <taxon>Blattidae</taxon>
        <taxon>Blattinae</taxon>
        <taxon>Periplaneta</taxon>
    </lineage>
</organism>
<dbReference type="EMBL" id="JAJSOF020000040">
    <property type="protein sequence ID" value="KAJ4426344.1"/>
    <property type="molecule type" value="Genomic_DNA"/>
</dbReference>
<dbReference type="Proteomes" id="UP001148838">
    <property type="component" value="Unassembled WGS sequence"/>
</dbReference>
<comment type="caution">
    <text evidence="2">The sequence shown here is derived from an EMBL/GenBank/DDBJ whole genome shotgun (WGS) entry which is preliminary data.</text>
</comment>
<sequence>MKKWTERAQENVNEKSAGERGRKECMRTRTERVQENMNENSAEESGRNECRRTWTKRVEENVDERVQENIDDKSARESNILRILGLISSNIISLPQILSTLNKRVVDTPSLNNELANPPHYCYLIIACIGYLTTTRLFSVDEIGNSQMVFGEMSPKIRRRLLGIHLMVGENLGKNPTRFLDSRLDDKSFSTE</sequence>
<evidence type="ECO:0000256" key="1">
    <source>
        <dbReference type="SAM" id="MobiDB-lite"/>
    </source>
</evidence>
<evidence type="ECO:0000313" key="2">
    <source>
        <dbReference type="EMBL" id="KAJ4426344.1"/>
    </source>
</evidence>